<sequence length="679" mass="75495">MGRKSNSPLDPPVHRKPASRQGTFNLSREVGRKTKQKGASSEQQQQQAATTSSSYTYTPLGKNEIRLVKILPCSPSHASSKIECTIQHAILDVSAGRGRKPPRYIALSYVWGNAADQPEITLNRSPFRITRNLEAALRGLRDDRVGFTNTYLWIDAICIDQTNDVEKAQQVARMAEIYANAEDVACWLSPWDCSRMHGVGEIPIIPDNSIDMRRDRCSMCQLLAGLQNLALANPVCHVPPLDIDCLMRIVQSPWFTRVWTLQECTIHLRGMIQLGCHSIPINSFLDGAFKAWDALDLPCQLPGYRALESMASIRYQRTQLGRGKISGNDYAETIMMLLQASSNRSCSIPQDILYGVFGLMSSFKESPNNLRPNYTKTFERVCHDYAVEIFTHSPYGLELLGFARNELQGDVPSWVPDFRYIGDLDLSLQDRDGSARLSSNNRQLLFEGAKIGHCVSSLSSMSQTTQFPNTQSSQDSARSVLDRLTERIVDFETKILFPAADISKLGLEELLVNFLSSHISMGSDLEGCIKTWLTLASWPPTWSSRVAQCKSVAELQTLHLTTGSYEPAYQILFAFLSSGFLVLDSGAIGIANNKSAEVSPDDIACYCKRTDGVFILRPRPGTVSILQASDMISESMETFTFLSAAAFGLDFWESRGAVKPDAEGVYHYSEHSTKTFVVI</sequence>
<dbReference type="Proteomes" id="UP001390339">
    <property type="component" value="Unassembled WGS sequence"/>
</dbReference>
<dbReference type="InterPro" id="IPR052895">
    <property type="entry name" value="HetReg/Transcr_Mod"/>
</dbReference>
<name>A0ABR2I3N4_9PEZI</name>
<evidence type="ECO:0000259" key="2">
    <source>
        <dbReference type="Pfam" id="PF06985"/>
    </source>
</evidence>
<evidence type="ECO:0000256" key="1">
    <source>
        <dbReference type="SAM" id="MobiDB-lite"/>
    </source>
</evidence>
<proteinExistence type="predicted"/>
<protein>
    <submittedName>
        <fullName evidence="3">Heterokaryon incompatibility protein-domain-containing protein</fullName>
    </submittedName>
</protein>
<feature type="domain" description="Heterokaryon incompatibility" evidence="2">
    <location>
        <begin position="104"/>
        <end position="263"/>
    </location>
</feature>
<dbReference type="EMBL" id="JAPCWZ010000007">
    <property type="protein sequence ID" value="KAK8856978.1"/>
    <property type="molecule type" value="Genomic_DNA"/>
</dbReference>
<organism evidence="3 4">
    <name type="scientific">Apiospora arundinis</name>
    <dbReference type="NCBI Taxonomy" id="335852"/>
    <lineage>
        <taxon>Eukaryota</taxon>
        <taxon>Fungi</taxon>
        <taxon>Dikarya</taxon>
        <taxon>Ascomycota</taxon>
        <taxon>Pezizomycotina</taxon>
        <taxon>Sordariomycetes</taxon>
        <taxon>Xylariomycetidae</taxon>
        <taxon>Amphisphaeriales</taxon>
        <taxon>Apiosporaceae</taxon>
        <taxon>Apiospora</taxon>
    </lineage>
</organism>
<dbReference type="InterPro" id="IPR010730">
    <property type="entry name" value="HET"/>
</dbReference>
<gene>
    <name evidence="3" type="ORF">PGQ11_012890</name>
</gene>
<comment type="caution">
    <text evidence="3">The sequence shown here is derived from an EMBL/GenBank/DDBJ whole genome shotgun (WGS) entry which is preliminary data.</text>
</comment>
<reference evidence="3 4" key="1">
    <citation type="journal article" date="2024" name="IMA Fungus">
        <title>Apiospora arundinis, a panoply of carbohydrate-active enzymes and secondary metabolites.</title>
        <authorList>
            <person name="Sorensen T."/>
            <person name="Petersen C."/>
            <person name="Muurmann A.T."/>
            <person name="Christiansen J.V."/>
            <person name="Brundto M.L."/>
            <person name="Overgaard C.K."/>
            <person name="Boysen A.T."/>
            <person name="Wollenberg R.D."/>
            <person name="Larsen T.O."/>
            <person name="Sorensen J.L."/>
            <person name="Nielsen K.L."/>
            <person name="Sondergaard T.E."/>
        </authorList>
    </citation>
    <scope>NUCLEOTIDE SEQUENCE [LARGE SCALE GENOMIC DNA]</scope>
    <source>
        <strain evidence="3 4">AAU 773</strain>
    </source>
</reference>
<accession>A0ABR2I3N4</accession>
<evidence type="ECO:0000313" key="4">
    <source>
        <dbReference type="Proteomes" id="UP001390339"/>
    </source>
</evidence>
<dbReference type="Pfam" id="PF06985">
    <property type="entry name" value="HET"/>
    <property type="match status" value="1"/>
</dbReference>
<feature type="region of interest" description="Disordered" evidence="1">
    <location>
        <begin position="1"/>
        <end position="55"/>
    </location>
</feature>
<evidence type="ECO:0000313" key="3">
    <source>
        <dbReference type="EMBL" id="KAK8856978.1"/>
    </source>
</evidence>
<dbReference type="PANTHER" id="PTHR24148:SF64">
    <property type="entry name" value="HETEROKARYON INCOMPATIBILITY DOMAIN-CONTAINING PROTEIN"/>
    <property type="match status" value="1"/>
</dbReference>
<keyword evidence="4" id="KW-1185">Reference proteome</keyword>
<feature type="compositionally biased region" description="Low complexity" evidence="1">
    <location>
        <begin position="39"/>
        <end position="55"/>
    </location>
</feature>
<dbReference type="PANTHER" id="PTHR24148">
    <property type="entry name" value="ANKYRIN REPEAT DOMAIN-CONTAINING PROTEIN 39 HOMOLOG-RELATED"/>
    <property type="match status" value="1"/>
</dbReference>